<reference evidence="2" key="1">
    <citation type="submission" date="2019-06" db="EMBL/GenBank/DDBJ databases">
        <title>The complete genome of Stenotrophomonas phage Pokken.</title>
        <authorList>
            <person name="Hayden A."/>
            <person name="Martinez N."/>
            <person name="Moreland R."/>
            <person name="Liu M."/>
            <person name="Gonzalez C.F."/>
            <person name="Ramsey J."/>
        </authorList>
    </citation>
    <scope>NUCLEOTIDE SEQUENCE [LARGE SCALE GENOMIC DNA]</scope>
</reference>
<evidence type="ECO:0000313" key="2">
    <source>
        <dbReference type="Proteomes" id="UP000324257"/>
    </source>
</evidence>
<organism evidence="1 2">
    <name type="scientific">Stenotrophomonas phage Pokken</name>
    <dbReference type="NCBI Taxonomy" id="2596674"/>
    <lineage>
        <taxon>Viruses</taxon>
        <taxon>Duplodnaviria</taxon>
        <taxon>Heunggongvirae</taxon>
        <taxon>Uroviricota</taxon>
        <taxon>Caudoviricetes</taxon>
        <taxon>Schitoviridae</taxon>
        <taxon>Pokkenvirus</taxon>
        <taxon>Pokkenvirus pokken</taxon>
    </lineage>
</organism>
<proteinExistence type="predicted"/>
<protein>
    <submittedName>
        <fullName evidence="1">Uncharacterized protein</fullName>
    </submittedName>
</protein>
<gene>
    <name evidence="1" type="ORF">CPT_Pokken_038</name>
</gene>
<keyword evidence="2" id="KW-1185">Reference proteome</keyword>
<accession>A0A5B9NCQ6</accession>
<sequence length="34" mass="4008">MLRHTTVWQSVEARHLFYAKCRKAVSSWCNPTAE</sequence>
<dbReference type="EMBL" id="MN062186">
    <property type="protein sequence ID" value="QEG09261.1"/>
    <property type="molecule type" value="Genomic_DNA"/>
</dbReference>
<name>A0A5B9NCQ6_9CAUD</name>
<evidence type="ECO:0000313" key="1">
    <source>
        <dbReference type="EMBL" id="QEG09261.1"/>
    </source>
</evidence>
<dbReference type="Proteomes" id="UP000324257">
    <property type="component" value="Segment"/>
</dbReference>